<dbReference type="AlphaFoldDB" id="A0A482W057"/>
<dbReference type="PANTHER" id="PTHR22896">
    <property type="entry name" value="CDK5 AND ABL1 ENZYME SUBSTRATE 1"/>
    <property type="match status" value="1"/>
</dbReference>
<feature type="compositionally biased region" description="Polar residues" evidence="1">
    <location>
        <begin position="117"/>
        <end position="127"/>
    </location>
</feature>
<feature type="non-terminal residue" evidence="2">
    <location>
        <position position="1"/>
    </location>
</feature>
<feature type="region of interest" description="Disordered" evidence="1">
    <location>
        <begin position="102"/>
        <end position="132"/>
    </location>
</feature>
<accession>A0A482W057</accession>
<evidence type="ECO:0000256" key="1">
    <source>
        <dbReference type="SAM" id="MobiDB-lite"/>
    </source>
</evidence>
<organism evidence="2 3">
    <name type="scientific">Asbolus verrucosus</name>
    <name type="common">Desert ironclad beetle</name>
    <dbReference type="NCBI Taxonomy" id="1661398"/>
    <lineage>
        <taxon>Eukaryota</taxon>
        <taxon>Metazoa</taxon>
        <taxon>Ecdysozoa</taxon>
        <taxon>Arthropoda</taxon>
        <taxon>Hexapoda</taxon>
        <taxon>Insecta</taxon>
        <taxon>Pterygota</taxon>
        <taxon>Neoptera</taxon>
        <taxon>Endopterygota</taxon>
        <taxon>Coleoptera</taxon>
        <taxon>Polyphaga</taxon>
        <taxon>Cucujiformia</taxon>
        <taxon>Tenebrionidae</taxon>
        <taxon>Pimeliinae</taxon>
        <taxon>Asbolus</taxon>
    </lineage>
</organism>
<sequence>SSESVTERKIIPTFRKRISHQGSIGSDSERHHYGSSSESLGPSVGRCKTSPAPPSIPETSVAKEIKIIKAKKNHRFKDERIVMVTSRYIPFMVCSIIPYKKSHRSDGKRESGRKRTTSGTRPLSSATDGLDPFDSLGIEKGPDGQEFSYGYLLVPTKPVKEFREKRLNTIDDPTETGHVSFNLTKRPHHVFARSFSYDQATQRTNSHVIAASPPPDSKDETSLTSLVYHPNLLDDPELIAGKHRTLLTFTSYMTSVIDYEIVLILSAKLNDVKGDGLKTLLEKTENTFRLNRKELVAAEFAVLVALEFGLHVPTTKC</sequence>
<dbReference type="PANTHER" id="PTHR22896:SF0">
    <property type="entry name" value="CYCLIN N-TERMINAL DOMAIN-CONTAINING PROTEIN"/>
    <property type="match status" value="1"/>
</dbReference>
<reference evidence="2 3" key="1">
    <citation type="submission" date="2017-03" db="EMBL/GenBank/DDBJ databases">
        <title>Genome of the blue death feigning beetle - Asbolus verrucosus.</title>
        <authorList>
            <person name="Rider S.D."/>
        </authorList>
    </citation>
    <scope>NUCLEOTIDE SEQUENCE [LARGE SCALE GENOMIC DNA]</scope>
    <source>
        <strain evidence="2">Butters</strain>
        <tissue evidence="2">Head and leg muscle</tissue>
    </source>
</reference>
<keyword evidence="3" id="KW-1185">Reference proteome</keyword>
<dbReference type="InterPro" id="IPR012388">
    <property type="entry name" value="CABLES1/2"/>
</dbReference>
<comment type="caution">
    <text evidence="2">The sequence shown here is derived from an EMBL/GenBank/DDBJ whole genome shotgun (WGS) entry which is preliminary data.</text>
</comment>
<gene>
    <name evidence="2" type="ORF">BDFB_003133</name>
</gene>
<name>A0A482W057_ASBVE</name>
<feature type="region of interest" description="Disordered" evidence="1">
    <location>
        <begin position="1"/>
        <end position="57"/>
    </location>
</feature>
<dbReference type="STRING" id="1661398.A0A482W057"/>
<proteinExistence type="predicted"/>
<protein>
    <submittedName>
        <fullName evidence="2">CDK5 and ABL1 enzyme substrate 1</fullName>
    </submittedName>
</protein>
<evidence type="ECO:0000313" key="2">
    <source>
        <dbReference type="EMBL" id="RZC38395.1"/>
    </source>
</evidence>
<dbReference type="Proteomes" id="UP000292052">
    <property type="component" value="Unassembled WGS sequence"/>
</dbReference>
<feature type="non-terminal residue" evidence="2">
    <location>
        <position position="317"/>
    </location>
</feature>
<evidence type="ECO:0000313" key="3">
    <source>
        <dbReference type="Proteomes" id="UP000292052"/>
    </source>
</evidence>
<feature type="compositionally biased region" description="Basic and acidic residues" evidence="1">
    <location>
        <begin position="1"/>
        <end position="10"/>
    </location>
</feature>
<dbReference type="OrthoDB" id="5353095at2759"/>
<dbReference type="GO" id="GO:0051726">
    <property type="term" value="P:regulation of cell cycle"/>
    <property type="evidence" value="ECO:0007669"/>
    <property type="project" value="InterPro"/>
</dbReference>
<dbReference type="EMBL" id="QDEB01043574">
    <property type="protein sequence ID" value="RZC38395.1"/>
    <property type="molecule type" value="Genomic_DNA"/>
</dbReference>